<dbReference type="Gene3D" id="3.30.565.10">
    <property type="entry name" value="Histidine kinase-like ATPase, C-terminal domain"/>
    <property type="match status" value="1"/>
</dbReference>
<evidence type="ECO:0000256" key="4">
    <source>
        <dbReference type="ARBA" id="ARBA00023204"/>
    </source>
</evidence>
<evidence type="ECO:0000256" key="2">
    <source>
        <dbReference type="ARBA" id="ARBA00021975"/>
    </source>
</evidence>
<keyword evidence="8" id="KW-0540">Nuclease</keyword>
<evidence type="ECO:0000256" key="3">
    <source>
        <dbReference type="ARBA" id="ARBA00022763"/>
    </source>
</evidence>
<dbReference type="PROSITE" id="PS00058">
    <property type="entry name" value="DNA_MISMATCH_REPAIR_1"/>
    <property type="match status" value="1"/>
</dbReference>
<dbReference type="Pfam" id="PF13589">
    <property type="entry name" value="HATPase_c_3"/>
    <property type="match status" value="1"/>
</dbReference>
<dbReference type="HAMAP" id="MF_00149">
    <property type="entry name" value="DNA_mis_repair"/>
    <property type="match status" value="1"/>
</dbReference>
<comment type="function">
    <text evidence="5">This protein is involved in the repair of mismatches in DNA. It is required for dam-dependent methyl-directed DNA mismatch repair. May act as a 'molecular matchmaker', a protein that promotes the formation of a stable complex between two or more DNA-binding proteins in an ATP-dependent manner without itself being part of a final effector complex.</text>
</comment>
<keyword evidence="8" id="KW-0378">Hydrolase</keyword>
<protein>
    <recommendedName>
        <fullName evidence="2 5">DNA mismatch repair protein MutL</fullName>
    </recommendedName>
</protein>
<dbReference type="SMART" id="SM01340">
    <property type="entry name" value="DNA_mis_repair"/>
    <property type="match status" value="1"/>
</dbReference>
<dbReference type="Pfam" id="PF01119">
    <property type="entry name" value="DNA_mis_repair"/>
    <property type="match status" value="1"/>
</dbReference>
<dbReference type="InterPro" id="IPR013507">
    <property type="entry name" value="DNA_mismatch_S5_2-like"/>
</dbReference>
<dbReference type="Proteomes" id="UP001556196">
    <property type="component" value="Unassembled WGS sequence"/>
</dbReference>
<dbReference type="Pfam" id="PF08676">
    <property type="entry name" value="MutL_C"/>
    <property type="match status" value="1"/>
</dbReference>
<dbReference type="PANTHER" id="PTHR10073:SF12">
    <property type="entry name" value="DNA MISMATCH REPAIR PROTEIN MLH1"/>
    <property type="match status" value="1"/>
</dbReference>
<dbReference type="PANTHER" id="PTHR10073">
    <property type="entry name" value="DNA MISMATCH REPAIR PROTEIN MLH, PMS, MUTL"/>
    <property type="match status" value="1"/>
</dbReference>
<evidence type="ECO:0000313" key="8">
    <source>
        <dbReference type="EMBL" id="MEW9806598.1"/>
    </source>
</evidence>
<dbReference type="InterPro" id="IPR014721">
    <property type="entry name" value="Ribsml_uS5_D2-typ_fold_subgr"/>
</dbReference>
<dbReference type="RefSeq" id="WP_367723734.1">
    <property type="nucleotide sequence ID" value="NZ_JBFOCI010000003.1"/>
</dbReference>
<dbReference type="NCBIfam" id="NF000953">
    <property type="entry name" value="PRK00095.2-4"/>
    <property type="match status" value="1"/>
</dbReference>
<dbReference type="CDD" id="cd16926">
    <property type="entry name" value="HATPase_MutL-MLH-PMS-like"/>
    <property type="match status" value="1"/>
</dbReference>
<gene>
    <name evidence="5 8" type="primary">mutL</name>
    <name evidence="8" type="ORF">ABUE31_11445</name>
</gene>
<sequence length="612" mass="64247">MPIRQLSETMINQIAAGEVIERPASVAKELVENALDAGASRVEVATGGGGLSLVRVVDDGAGIPAGELALAVSRHCTSKLSTDIHDIRSLGFRGEALPSIGSVSRLAIRSRTADADAAAEISVEGGDVSAIRPAAANRGTSVEVRDLFFATPARLKFMKGERAESSAITDVVKRIAIAFPAVRFTLSGTDRSTLDLPANEASPHGQLARIAQVMGSDFPDNAIAVDAGRDGVGLTGYISIPSYNRANALQQYAYVNGRPVRDKLIAGAIRGAYADVLPRDRHAVTVLFLALDPALVDVNVHPAKSDVRFRDPGLVRGLIVGALRQALAAAGIRSATTGAAGLADAFRPSTAASGQGAAAGWEGGSSRHFDGAAGFNAARSPYRPLDLGFGEAPQAAFGGAPMPSADARAGVGTADDALLGAELGAARAQVHENYIVAQTRDSLVIVDQHAAHERLVYEALKQALHSRPIPAQMLLMPEIVDLPEEDADRLATHAETLARFGLGIERFGPGAVAVRETPSMLGETNVGDLVRDLADEIADNDTVDTLKDRLDRIAATMACHGSVRSGRLMKAEEMNALLRQMEATPGSGTCNHGRPTYIELKLADIERLFGRR</sequence>
<comment type="caution">
    <text evidence="8">The sequence shown here is derived from an EMBL/GenBank/DDBJ whole genome shotgun (WGS) entry which is preliminary data.</text>
</comment>
<dbReference type="CDD" id="cd03482">
    <property type="entry name" value="MutL_Trans_MutL"/>
    <property type="match status" value="1"/>
</dbReference>
<keyword evidence="3 5" id="KW-0227">DNA damage</keyword>
<name>A0ABV3R1E8_9HYPH</name>
<dbReference type="SUPFAM" id="SSF54211">
    <property type="entry name" value="Ribosomal protein S5 domain 2-like"/>
    <property type="match status" value="1"/>
</dbReference>
<reference evidence="8 9" key="1">
    <citation type="submission" date="2024-06" db="EMBL/GenBank/DDBJ databases">
        <authorList>
            <person name="Tuo L."/>
        </authorList>
    </citation>
    <scope>NUCLEOTIDE SEQUENCE [LARGE SCALE GENOMIC DNA]</scope>
    <source>
        <strain evidence="8 9">ZMM04-5</strain>
    </source>
</reference>
<dbReference type="InterPro" id="IPR037198">
    <property type="entry name" value="MutL_C_sf"/>
</dbReference>
<feature type="domain" description="MutL C-terminal dimerisation" evidence="6">
    <location>
        <begin position="426"/>
        <end position="569"/>
    </location>
</feature>
<organism evidence="8 9">
    <name type="scientific">Mesorhizobium marinum</name>
    <dbReference type="NCBI Taxonomy" id="3228790"/>
    <lineage>
        <taxon>Bacteria</taxon>
        <taxon>Pseudomonadati</taxon>
        <taxon>Pseudomonadota</taxon>
        <taxon>Alphaproteobacteria</taxon>
        <taxon>Hyphomicrobiales</taxon>
        <taxon>Phyllobacteriaceae</taxon>
        <taxon>Mesorhizobium</taxon>
    </lineage>
</organism>
<dbReference type="SUPFAM" id="SSF118116">
    <property type="entry name" value="DNA mismatch repair protein MutL"/>
    <property type="match status" value="1"/>
</dbReference>
<dbReference type="Gene3D" id="3.30.1540.20">
    <property type="entry name" value="MutL, C-terminal domain, dimerisation subdomain"/>
    <property type="match status" value="1"/>
</dbReference>
<dbReference type="InterPro" id="IPR042121">
    <property type="entry name" value="MutL_C_regsub"/>
</dbReference>
<dbReference type="InterPro" id="IPR002099">
    <property type="entry name" value="MutL/Mlh/PMS"/>
</dbReference>
<dbReference type="InterPro" id="IPR014762">
    <property type="entry name" value="DNA_mismatch_repair_CS"/>
</dbReference>
<evidence type="ECO:0000259" key="7">
    <source>
        <dbReference type="SMART" id="SM01340"/>
    </source>
</evidence>
<dbReference type="InterPro" id="IPR020667">
    <property type="entry name" value="DNA_mismatch_repair_MutL"/>
</dbReference>
<dbReference type="InterPro" id="IPR014790">
    <property type="entry name" value="MutL_C"/>
</dbReference>
<dbReference type="InterPro" id="IPR042120">
    <property type="entry name" value="MutL_C_dimsub"/>
</dbReference>
<dbReference type="InterPro" id="IPR036890">
    <property type="entry name" value="HATPase_C_sf"/>
</dbReference>
<keyword evidence="9" id="KW-1185">Reference proteome</keyword>
<keyword evidence="4 5" id="KW-0234">DNA repair</keyword>
<evidence type="ECO:0000259" key="6">
    <source>
        <dbReference type="SMART" id="SM00853"/>
    </source>
</evidence>
<evidence type="ECO:0000256" key="5">
    <source>
        <dbReference type="HAMAP-Rule" id="MF_00149"/>
    </source>
</evidence>
<evidence type="ECO:0000313" key="9">
    <source>
        <dbReference type="Proteomes" id="UP001556196"/>
    </source>
</evidence>
<comment type="similarity">
    <text evidence="1 5">Belongs to the DNA mismatch repair MutL/HexB family.</text>
</comment>
<keyword evidence="8" id="KW-0255">Endonuclease</keyword>
<dbReference type="NCBIfam" id="TIGR00585">
    <property type="entry name" value="mutl"/>
    <property type="match status" value="1"/>
</dbReference>
<evidence type="ECO:0000256" key="1">
    <source>
        <dbReference type="ARBA" id="ARBA00006082"/>
    </source>
</evidence>
<dbReference type="InterPro" id="IPR020568">
    <property type="entry name" value="Ribosomal_Su5_D2-typ_SF"/>
</dbReference>
<dbReference type="GO" id="GO:0004519">
    <property type="term" value="F:endonuclease activity"/>
    <property type="evidence" value="ECO:0007669"/>
    <property type="project" value="UniProtKB-KW"/>
</dbReference>
<dbReference type="SUPFAM" id="SSF55874">
    <property type="entry name" value="ATPase domain of HSP90 chaperone/DNA topoisomerase II/histidine kinase"/>
    <property type="match status" value="1"/>
</dbReference>
<feature type="domain" description="DNA mismatch repair protein S5" evidence="7">
    <location>
        <begin position="210"/>
        <end position="328"/>
    </location>
</feature>
<dbReference type="SMART" id="SM00853">
    <property type="entry name" value="MutL_C"/>
    <property type="match status" value="1"/>
</dbReference>
<dbReference type="Gene3D" id="3.30.1370.100">
    <property type="entry name" value="MutL, C-terminal domain, regulatory subdomain"/>
    <property type="match status" value="1"/>
</dbReference>
<dbReference type="InterPro" id="IPR038973">
    <property type="entry name" value="MutL/Mlh/Pms-like"/>
</dbReference>
<dbReference type="Gene3D" id="3.30.230.10">
    <property type="match status" value="1"/>
</dbReference>
<dbReference type="EMBL" id="JBFOCI010000003">
    <property type="protein sequence ID" value="MEW9806598.1"/>
    <property type="molecule type" value="Genomic_DNA"/>
</dbReference>
<proteinExistence type="inferred from homology"/>
<accession>A0ABV3R1E8</accession>